<sequence length="535" mass="63265">MEANTGHIQKWREYKVVRTHGRRGLETALLVMTIFAFIFLAIGFAIPDWFYILYGTNPELSYHMSIWYDTLCPGTAGSCQTVYKNDKDKKLVEINKTDYTLIVKKTIDLTNGKLKWELWQALSTISVVCALIGVVIAVVVVCLRTRFIRIVAFLGFLAMIVASALMWITVGMVIVVHMDLDKNLVNNPPINASLKTPSGLIIAAIGAFLAVNAAFMFLYYLIRHLCCGDRYNERHIAERWEYNHQADRSVDSIFVTDRSRYMHDKDGNYLENKPANNVTTSYHTVYGKTHPDYSIKETGSIKAKHGIDNIHSKYSDDNKGTKENTETQLVRYITREDEYPSRTHYYETKPEQVEYVYGRDVNKYDDVRYTTRRDSFPEADGNYIVRYEKHLPAYMGDFTHGHRRSRPRYYSHDDYFIGHDYRRPRYVRGQDDYISGYDYRPYRHARSYDDYYDVRPSRYMRDYDTDKYSNDYIRWRDSRHYTKKYVRNYHGNPYVYGRDRLIARARWGEEPYESEWRKLGMSLVPSRRRHSFSEY</sequence>
<protein>
    <submittedName>
        <fullName evidence="2">Uncharacterized protein</fullName>
    </submittedName>
</protein>
<reference evidence="2 3" key="1">
    <citation type="submission" date="2024-11" db="EMBL/GenBank/DDBJ databases">
        <title>Chromosome-level genome assembly of the freshwater bivalve Anodonta woodiana.</title>
        <authorList>
            <person name="Chen X."/>
        </authorList>
    </citation>
    <scope>NUCLEOTIDE SEQUENCE [LARGE SCALE GENOMIC DNA]</scope>
    <source>
        <strain evidence="2">MN2024</strain>
        <tissue evidence="2">Gills</tissue>
    </source>
</reference>
<feature type="transmembrane region" description="Helical" evidence="1">
    <location>
        <begin position="118"/>
        <end position="143"/>
    </location>
</feature>
<evidence type="ECO:0000256" key="1">
    <source>
        <dbReference type="SAM" id="Phobius"/>
    </source>
</evidence>
<keyword evidence="1" id="KW-0472">Membrane</keyword>
<evidence type="ECO:0000313" key="3">
    <source>
        <dbReference type="Proteomes" id="UP001634394"/>
    </source>
</evidence>
<organism evidence="2 3">
    <name type="scientific">Sinanodonta woodiana</name>
    <name type="common">Chinese pond mussel</name>
    <name type="synonym">Anodonta woodiana</name>
    <dbReference type="NCBI Taxonomy" id="1069815"/>
    <lineage>
        <taxon>Eukaryota</taxon>
        <taxon>Metazoa</taxon>
        <taxon>Spiralia</taxon>
        <taxon>Lophotrochozoa</taxon>
        <taxon>Mollusca</taxon>
        <taxon>Bivalvia</taxon>
        <taxon>Autobranchia</taxon>
        <taxon>Heteroconchia</taxon>
        <taxon>Palaeoheterodonta</taxon>
        <taxon>Unionida</taxon>
        <taxon>Unionoidea</taxon>
        <taxon>Unionidae</taxon>
        <taxon>Unioninae</taxon>
        <taxon>Sinanodonta</taxon>
    </lineage>
</organism>
<accession>A0ABD3UTA7</accession>
<dbReference type="EMBL" id="JBJQND010000015">
    <property type="protein sequence ID" value="KAL3852236.1"/>
    <property type="molecule type" value="Genomic_DNA"/>
</dbReference>
<gene>
    <name evidence="2" type="ORF">ACJMK2_015906</name>
</gene>
<keyword evidence="1" id="KW-1133">Transmembrane helix</keyword>
<feature type="transmembrane region" description="Helical" evidence="1">
    <location>
        <begin position="198"/>
        <end position="222"/>
    </location>
</feature>
<keyword evidence="1" id="KW-0812">Transmembrane</keyword>
<proteinExistence type="predicted"/>
<feature type="transmembrane region" description="Helical" evidence="1">
    <location>
        <begin position="28"/>
        <end position="54"/>
    </location>
</feature>
<feature type="transmembrane region" description="Helical" evidence="1">
    <location>
        <begin position="150"/>
        <end position="178"/>
    </location>
</feature>
<keyword evidence="3" id="KW-1185">Reference proteome</keyword>
<dbReference type="Gene3D" id="1.20.140.150">
    <property type="match status" value="1"/>
</dbReference>
<dbReference type="Proteomes" id="UP001634394">
    <property type="component" value="Unassembled WGS sequence"/>
</dbReference>
<comment type="caution">
    <text evidence="2">The sequence shown here is derived from an EMBL/GenBank/DDBJ whole genome shotgun (WGS) entry which is preliminary data.</text>
</comment>
<name>A0ABD3UTA7_SINWO</name>
<evidence type="ECO:0000313" key="2">
    <source>
        <dbReference type="EMBL" id="KAL3852236.1"/>
    </source>
</evidence>
<dbReference type="AlphaFoldDB" id="A0ABD3UTA7"/>